<keyword evidence="7" id="KW-1185">Reference proteome</keyword>
<dbReference type="GO" id="GO:0048038">
    <property type="term" value="F:quinone binding"/>
    <property type="evidence" value="ECO:0007669"/>
    <property type="project" value="TreeGrafter"/>
</dbReference>
<evidence type="ECO:0000313" key="6">
    <source>
        <dbReference type="EMBL" id="EOA82210.1"/>
    </source>
</evidence>
<dbReference type="GO" id="GO:0006633">
    <property type="term" value="P:fatty acid biosynthetic process"/>
    <property type="evidence" value="ECO:0007669"/>
    <property type="project" value="TreeGrafter"/>
</dbReference>
<dbReference type="PRINTS" id="PR00081">
    <property type="entry name" value="GDHRDH"/>
</dbReference>
<proteinExistence type="inferred from homology"/>
<dbReference type="Pfam" id="PF00106">
    <property type="entry name" value="adh_short"/>
    <property type="match status" value="2"/>
</dbReference>
<evidence type="ECO:0000256" key="1">
    <source>
        <dbReference type="ARBA" id="ARBA00006484"/>
    </source>
</evidence>
<name>R0I9S4_EXST2</name>
<feature type="compositionally biased region" description="Polar residues" evidence="5">
    <location>
        <begin position="96"/>
        <end position="106"/>
    </location>
</feature>
<dbReference type="Proteomes" id="UP000016935">
    <property type="component" value="Unassembled WGS sequence"/>
</dbReference>
<dbReference type="Pfam" id="PF13561">
    <property type="entry name" value="adh_short_C2"/>
    <property type="match status" value="1"/>
</dbReference>
<dbReference type="PRINTS" id="PR00080">
    <property type="entry name" value="SDRFAMILY"/>
</dbReference>
<dbReference type="Gene3D" id="3.40.50.720">
    <property type="entry name" value="NAD(P)-binding Rossmann-like Domain"/>
    <property type="match status" value="2"/>
</dbReference>
<reference evidence="6 7" key="1">
    <citation type="journal article" date="2012" name="PLoS Pathog.">
        <title>Diverse lifestyles and strategies of plant pathogenesis encoded in the genomes of eighteen Dothideomycetes fungi.</title>
        <authorList>
            <person name="Ohm R.A."/>
            <person name="Feau N."/>
            <person name="Henrissat B."/>
            <person name="Schoch C.L."/>
            <person name="Horwitz B.A."/>
            <person name="Barry K.W."/>
            <person name="Condon B.J."/>
            <person name="Copeland A.C."/>
            <person name="Dhillon B."/>
            <person name="Glaser F."/>
            <person name="Hesse C.N."/>
            <person name="Kosti I."/>
            <person name="LaButti K."/>
            <person name="Lindquist E.A."/>
            <person name="Lucas S."/>
            <person name="Salamov A.A."/>
            <person name="Bradshaw R.E."/>
            <person name="Ciuffetti L."/>
            <person name="Hamelin R.C."/>
            <person name="Kema G.H.J."/>
            <person name="Lawrence C."/>
            <person name="Scott J.A."/>
            <person name="Spatafora J.W."/>
            <person name="Turgeon B.G."/>
            <person name="de Wit P.J.G.M."/>
            <person name="Zhong S."/>
            <person name="Goodwin S.B."/>
            <person name="Grigoriev I.V."/>
        </authorList>
    </citation>
    <scope>NUCLEOTIDE SEQUENCE [LARGE SCALE GENOMIC DNA]</scope>
    <source>
        <strain evidence="7">28A</strain>
    </source>
</reference>
<dbReference type="GO" id="GO:0016616">
    <property type="term" value="F:oxidoreductase activity, acting on the CH-OH group of donors, NAD or NADP as acceptor"/>
    <property type="evidence" value="ECO:0007669"/>
    <property type="project" value="TreeGrafter"/>
</dbReference>
<dbReference type="PROSITE" id="PS00061">
    <property type="entry name" value="ADH_SHORT"/>
    <property type="match status" value="1"/>
</dbReference>
<evidence type="ECO:0000256" key="4">
    <source>
        <dbReference type="RuleBase" id="RU000363"/>
    </source>
</evidence>
<evidence type="ECO:0000256" key="2">
    <source>
        <dbReference type="ARBA" id="ARBA00022857"/>
    </source>
</evidence>
<reference evidence="6 7" key="2">
    <citation type="journal article" date="2013" name="PLoS Genet.">
        <title>Comparative genome structure, secondary metabolite, and effector coding capacity across Cochliobolus pathogens.</title>
        <authorList>
            <person name="Condon B.J."/>
            <person name="Leng Y."/>
            <person name="Wu D."/>
            <person name="Bushley K.E."/>
            <person name="Ohm R.A."/>
            <person name="Otillar R."/>
            <person name="Martin J."/>
            <person name="Schackwitz W."/>
            <person name="Grimwood J."/>
            <person name="MohdZainudin N."/>
            <person name="Xue C."/>
            <person name="Wang R."/>
            <person name="Manning V.A."/>
            <person name="Dhillon B."/>
            <person name="Tu Z.J."/>
            <person name="Steffenson B.J."/>
            <person name="Salamov A."/>
            <person name="Sun H."/>
            <person name="Lowry S."/>
            <person name="LaButti K."/>
            <person name="Han J."/>
            <person name="Copeland A."/>
            <person name="Lindquist E."/>
            <person name="Barry K."/>
            <person name="Schmutz J."/>
            <person name="Baker S.E."/>
            <person name="Ciuffetti L.M."/>
            <person name="Grigoriev I.V."/>
            <person name="Zhong S."/>
            <person name="Turgeon B.G."/>
        </authorList>
    </citation>
    <scope>NUCLEOTIDE SEQUENCE [LARGE SCALE GENOMIC DNA]</scope>
    <source>
        <strain evidence="7">28A</strain>
    </source>
</reference>
<evidence type="ECO:0000256" key="5">
    <source>
        <dbReference type="SAM" id="MobiDB-lite"/>
    </source>
</evidence>
<dbReference type="InterPro" id="IPR002347">
    <property type="entry name" value="SDR_fam"/>
</dbReference>
<dbReference type="OrthoDB" id="1669814at2759"/>
<keyword evidence="2" id="KW-0521">NADP</keyword>
<dbReference type="GeneID" id="19397692"/>
<dbReference type="AlphaFoldDB" id="R0I9S4"/>
<dbReference type="SUPFAM" id="SSF51735">
    <property type="entry name" value="NAD(P)-binding Rossmann-fold domains"/>
    <property type="match status" value="1"/>
</dbReference>
<dbReference type="SMR" id="R0I9S4"/>
<dbReference type="PANTHER" id="PTHR42760">
    <property type="entry name" value="SHORT-CHAIN DEHYDROGENASES/REDUCTASES FAMILY MEMBER"/>
    <property type="match status" value="1"/>
</dbReference>
<protein>
    <submittedName>
        <fullName evidence="6">Uncharacterized protein</fullName>
    </submittedName>
</protein>
<dbReference type="InterPro" id="IPR036291">
    <property type="entry name" value="NAD(P)-bd_dom_sf"/>
</dbReference>
<feature type="region of interest" description="Disordered" evidence="5">
    <location>
        <begin position="1"/>
        <end position="21"/>
    </location>
</feature>
<dbReference type="STRING" id="671987.R0I9S4"/>
<dbReference type="PANTHER" id="PTHR42760:SF133">
    <property type="entry name" value="3-OXOACYL-[ACYL-CARRIER-PROTEIN] REDUCTASE"/>
    <property type="match status" value="1"/>
</dbReference>
<feature type="compositionally biased region" description="Acidic residues" evidence="5">
    <location>
        <begin position="80"/>
        <end position="92"/>
    </location>
</feature>
<dbReference type="eggNOG" id="KOG0725">
    <property type="taxonomic scope" value="Eukaryota"/>
</dbReference>
<evidence type="ECO:0000313" key="7">
    <source>
        <dbReference type="Proteomes" id="UP000016935"/>
    </source>
</evidence>
<evidence type="ECO:0000256" key="3">
    <source>
        <dbReference type="ARBA" id="ARBA00023002"/>
    </source>
</evidence>
<accession>R0I9S4</accession>
<organism evidence="6 7">
    <name type="scientific">Exserohilum turcicum (strain 28A)</name>
    <name type="common">Northern leaf blight fungus</name>
    <name type="synonym">Setosphaeria turcica</name>
    <dbReference type="NCBI Taxonomy" id="671987"/>
    <lineage>
        <taxon>Eukaryota</taxon>
        <taxon>Fungi</taxon>
        <taxon>Dikarya</taxon>
        <taxon>Ascomycota</taxon>
        <taxon>Pezizomycotina</taxon>
        <taxon>Dothideomycetes</taxon>
        <taxon>Pleosporomycetidae</taxon>
        <taxon>Pleosporales</taxon>
        <taxon>Pleosporineae</taxon>
        <taxon>Pleosporaceae</taxon>
        <taxon>Exserohilum</taxon>
    </lineage>
</organism>
<sequence>MRDWRGCGNEGGQGLSSRPRHVLVTGGSRGIGLAIAQLFAKNEYRCTLISRSERDLKDAVASLEPLPAPAPPAPQKQQQETEEEEEEEEEEEAFKSPTSSNTHNTQYQHGYIAGSIASGTRFWTSDASLPFCAHLPKPDRKQHATHASRIDVMVNCAGITQTKLFKAMDEAAMENIINTNLTALMLGTKFLLRNGYLGGGGDRRQGEDGGGGGGGGEDFSPVIINVASLLGLQGGYGAVAYAASKAGVLGFTRALATEYASHRVRVNAIVPGYVATDMTKNLQSDHLNKRIPLGRFGTPAEIAHAALFLAENQYAHNCLVNLDGGLSAV</sequence>
<dbReference type="EMBL" id="KB908855">
    <property type="protein sequence ID" value="EOA82210.1"/>
    <property type="molecule type" value="Genomic_DNA"/>
</dbReference>
<comment type="similarity">
    <text evidence="1 4">Belongs to the short-chain dehydrogenases/reductases (SDR) family.</text>
</comment>
<dbReference type="InterPro" id="IPR020904">
    <property type="entry name" value="Sc_DH/Rdtase_CS"/>
</dbReference>
<gene>
    <name evidence="6" type="ORF">SETTUDRAFT_157050</name>
</gene>
<keyword evidence="3" id="KW-0560">Oxidoreductase</keyword>
<dbReference type="HOGENOM" id="CLU_010194_1_3_1"/>
<feature type="region of interest" description="Disordered" evidence="5">
    <location>
        <begin position="64"/>
        <end position="106"/>
    </location>
</feature>
<dbReference type="RefSeq" id="XP_008030483.1">
    <property type="nucleotide sequence ID" value="XM_008032292.1"/>
</dbReference>